<comment type="pathway">
    <text evidence="7">Protein modification; lipoprotein biosynthesis (diacylglyceryl transfer).</text>
</comment>
<dbReference type="PROSITE" id="PS01311">
    <property type="entry name" value="LGT"/>
    <property type="match status" value="1"/>
</dbReference>
<sequence length="500" mass="51449">MTTFLAYFPSPPRGVWHLGPLPIRAYALFIITGIVAALLIGDRRWERRGGERGVIYDIALWAVPFGLVGGRLYHLATDWRTYFGAGGAGPGAALRIWDGGLGIWGAVALGGVGAWIGCRRRGIPLPAFADAVAPGIVLAQAIGRLGNYFNQELYGRETTMPWGMEVFYRRDSSGFVDVHSLDGVSTGQVAFVVQPTFLYELLWNVLIFLILLAIDKRVVIGHGRLFALYVAGYCVGRFGIELLRADPATHIAGIRINSFTSTFVFIGAMVYFILAPKGREDPATLRGAAATEAEAPAPEPVTAAPPSTGDGSGGDGAAAHASAAGGDNTVDDAATGESAQTQEMTPQQAQTTASAPEPGGAEQLAQQAGAEPGAPENGAETASATAETAAGHTHGASAGAEPHTSTGAVEPGGDDAACGEAAAPDDPKTGDRFTSDGEAPARPAPRHPEAPSSADTPPAGETPAGSVGESNQGQAAETESPGAGDDSSAADSSEHRDMPR</sequence>
<feature type="compositionally biased region" description="Polar residues" evidence="8">
    <location>
        <begin position="337"/>
        <end position="354"/>
    </location>
</feature>
<dbReference type="GO" id="GO:0008961">
    <property type="term" value="F:phosphatidylglycerol-prolipoprotein diacylglyceryl transferase activity"/>
    <property type="evidence" value="ECO:0007669"/>
    <property type="project" value="UniProtKB-UniRule"/>
</dbReference>
<evidence type="ECO:0000313" key="10">
    <source>
        <dbReference type="Proteomes" id="UP000465361"/>
    </source>
</evidence>
<evidence type="ECO:0000313" key="9">
    <source>
        <dbReference type="EMBL" id="GFG75669.1"/>
    </source>
</evidence>
<reference evidence="9 10" key="1">
    <citation type="journal article" date="2019" name="Emerg. Microbes Infect.">
        <title>Comprehensive subspecies identification of 175 nontuberculous mycobacteria species based on 7547 genomic profiles.</title>
        <authorList>
            <person name="Matsumoto Y."/>
            <person name="Kinjo T."/>
            <person name="Motooka D."/>
            <person name="Nabeya D."/>
            <person name="Jung N."/>
            <person name="Uechi K."/>
            <person name="Horii T."/>
            <person name="Iida T."/>
            <person name="Fujita J."/>
            <person name="Nakamura S."/>
        </authorList>
    </citation>
    <scope>NUCLEOTIDE SEQUENCE [LARGE SCALE GENOMIC DNA]</scope>
    <source>
        <strain evidence="9 10">JCM 17322</strain>
    </source>
</reference>
<feature type="transmembrane region" description="Helical" evidence="7">
    <location>
        <begin position="53"/>
        <end position="76"/>
    </location>
</feature>
<comment type="catalytic activity">
    <reaction evidence="7">
        <text>L-cysteinyl-[prolipoprotein] + a 1,2-diacyl-sn-glycero-3-phospho-(1'-sn-glycerol) = an S-1,2-diacyl-sn-glyceryl-L-cysteinyl-[prolipoprotein] + sn-glycerol 1-phosphate + H(+)</text>
        <dbReference type="Rhea" id="RHEA:56712"/>
        <dbReference type="Rhea" id="RHEA-COMP:14679"/>
        <dbReference type="Rhea" id="RHEA-COMP:14680"/>
        <dbReference type="ChEBI" id="CHEBI:15378"/>
        <dbReference type="ChEBI" id="CHEBI:29950"/>
        <dbReference type="ChEBI" id="CHEBI:57685"/>
        <dbReference type="ChEBI" id="CHEBI:64716"/>
        <dbReference type="ChEBI" id="CHEBI:140658"/>
        <dbReference type="EC" id="2.5.1.145"/>
    </reaction>
</comment>
<feature type="transmembrane region" description="Helical" evidence="7">
    <location>
        <begin position="23"/>
        <end position="41"/>
    </location>
</feature>
<keyword evidence="2 7" id="KW-1003">Cell membrane</keyword>
<feature type="binding site" evidence="7">
    <location>
        <position position="144"/>
    </location>
    <ligand>
        <name>a 1,2-diacyl-sn-glycero-3-phospho-(1'-sn-glycerol)</name>
        <dbReference type="ChEBI" id="CHEBI:64716"/>
    </ligand>
</feature>
<feature type="compositionally biased region" description="Polar residues" evidence="8">
    <location>
        <begin position="468"/>
        <end position="477"/>
    </location>
</feature>
<gene>
    <name evidence="7" type="primary">lgt</name>
    <name evidence="9" type="ORF">MBOT_30340</name>
</gene>
<evidence type="ECO:0000256" key="2">
    <source>
        <dbReference type="ARBA" id="ARBA00022475"/>
    </source>
</evidence>
<feature type="transmembrane region" description="Helical" evidence="7">
    <location>
        <begin position="251"/>
        <end position="274"/>
    </location>
</feature>
<dbReference type="HAMAP" id="MF_01147">
    <property type="entry name" value="Lgt"/>
    <property type="match status" value="1"/>
</dbReference>
<evidence type="ECO:0000256" key="1">
    <source>
        <dbReference type="ARBA" id="ARBA00007150"/>
    </source>
</evidence>
<evidence type="ECO:0000256" key="5">
    <source>
        <dbReference type="ARBA" id="ARBA00022989"/>
    </source>
</evidence>
<feature type="compositionally biased region" description="Low complexity" evidence="8">
    <location>
        <begin position="482"/>
        <end position="491"/>
    </location>
</feature>
<feature type="transmembrane region" description="Helical" evidence="7">
    <location>
        <begin position="96"/>
        <end position="116"/>
    </location>
</feature>
<feature type="region of interest" description="Disordered" evidence="8">
    <location>
        <begin position="285"/>
        <end position="500"/>
    </location>
</feature>
<dbReference type="AlphaFoldDB" id="A0A7I9Y0V0"/>
<comment type="subcellular location">
    <subcellularLocation>
        <location evidence="7">Cell membrane</location>
        <topology evidence="7">Multi-pass membrane protein</topology>
    </subcellularLocation>
</comment>
<feature type="compositionally biased region" description="Low complexity" evidence="8">
    <location>
        <begin position="317"/>
        <end position="327"/>
    </location>
</feature>
<protein>
    <recommendedName>
        <fullName evidence="7">Phosphatidylglycerol--prolipoprotein diacylglyceryl transferase</fullName>
        <ecNumber evidence="7">2.5.1.145</ecNumber>
    </recommendedName>
</protein>
<feature type="compositionally biased region" description="Basic and acidic residues" evidence="8">
    <location>
        <begin position="425"/>
        <end position="435"/>
    </location>
</feature>
<keyword evidence="6 7" id="KW-0472">Membrane</keyword>
<comment type="caution">
    <text evidence="9">The sequence shown here is derived from an EMBL/GenBank/DDBJ whole genome shotgun (WGS) entry which is preliminary data.</text>
</comment>
<keyword evidence="3 7" id="KW-0808">Transferase</keyword>
<dbReference type="PANTHER" id="PTHR30589:SF0">
    <property type="entry name" value="PHOSPHATIDYLGLYCEROL--PROLIPOPROTEIN DIACYLGLYCERYL TRANSFERASE"/>
    <property type="match status" value="1"/>
</dbReference>
<feature type="compositionally biased region" description="Low complexity" evidence="8">
    <location>
        <begin position="285"/>
        <end position="309"/>
    </location>
</feature>
<feature type="compositionally biased region" description="Low complexity" evidence="8">
    <location>
        <begin position="357"/>
        <end position="400"/>
    </location>
</feature>
<dbReference type="InterPro" id="IPR001640">
    <property type="entry name" value="Lgt"/>
</dbReference>
<dbReference type="Proteomes" id="UP000465361">
    <property type="component" value="Unassembled WGS sequence"/>
</dbReference>
<comment type="function">
    <text evidence="7">Catalyzes the transfer of the diacylglyceryl group from phosphatidylglycerol to the sulfhydryl group of the N-terminal cysteine of a prolipoprotein, the first step in the formation of mature lipoproteins.</text>
</comment>
<evidence type="ECO:0000256" key="4">
    <source>
        <dbReference type="ARBA" id="ARBA00022692"/>
    </source>
</evidence>
<keyword evidence="4 7" id="KW-0812">Transmembrane</keyword>
<dbReference type="NCBIfam" id="TIGR00544">
    <property type="entry name" value="lgt"/>
    <property type="match status" value="1"/>
</dbReference>
<dbReference type="EC" id="2.5.1.145" evidence="7"/>
<comment type="similarity">
    <text evidence="1 7">Belongs to the Lgt family.</text>
</comment>
<dbReference type="Pfam" id="PF01790">
    <property type="entry name" value="LGT"/>
    <property type="match status" value="1"/>
</dbReference>
<feature type="transmembrane region" description="Helical" evidence="7">
    <location>
        <begin position="197"/>
        <end position="214"/>
    </location>
</feature>
<organism evidence="9 10">
    <name type="scientific">Mycobacterium botniense</name>
    <dbReference type="NCBI Taxonomy" id="84962"/>
    <lineage>
        <taxon>Bacteria</taxon>
        <taxon>Bacillati</taxon>
        <taxon>Actinomycetota</taxon>
        <taxon>Actinomycetes</taxon>
        <taxon>Mycobacteriales</taxon>
        <taxon>Mycobacteriaceae</taxon>
        <taxon>Mycobacterium</taxon>
    </lineage>
</organism>
<keyword evidence="10" id="KW-1185">Reference proteome</keyword>
<dbReference type="RefSeq" id="WP_163758539.1">
    <property type="nucleotide sequence ID" value="NZ_BLKW01000004.1"/>
</dbReference>
<feature type="transmembrane region" description="Helical" evidence="7">
    <location>
        <begin position="226"/>
        <end position="245"/>
    </location>
</feature>
<proteinExistence type="inferred from homology"/>
<name>A0A7I9Y0V0_9MYCO</name>
<dbReference type="GO" id="GO:0042158">
    <property type="term" value="P:lipoprotein biosynthetic process"/>
    <property type="evidence" value="ECO:0007669"/>
    <property type="project" value="UniProtKB-UniRule"/>
</dbReference>
<evidence type="ECO:0000256" key="3">
    <source>
        <dbReference type="ARBA" id="ARBA00022679"/>
    </source>
</evidence>
<dbReference type="EMBL" id="BLKW01000004">
    <property type="protein sequence ID" value="GFG75669.1"/>
    <property type="molecule type" value="Genomic_DNA"/>
</dbReference>
<accession>A0A7I9Y0V0</accession>
<dbReference type="GO" id="GO:0005886">
    <property type="term" value="C:plasma membrane"/>
    <property type="evidence" value="ECO:0007669"/>
    <property type="project" value="UniProtKB-SubCell"/>
</dbReference>
<evidence type="ECO:0000256" key="7">
    <source>
        <dbReference type="HAMAP-Rule" id="MF_01147"/>
    </source>
</evidence>
<evidence type="ECO:0000256" key="8">
    <source>
        <dbReference type="SAM" id="MobiDB-lite"/>
    </source>
</evidence>
<dbReference type="PANTHER" id="PTHR30589">
    <property type="entry name" value="PROLIPOPROTEIN DIACYLGLYCERYL TRANSFERASE"/>
    <property type="match status" value="1"/>
</dbReference>
<evidence type="ECO:0000256" key="6">
    <source>
        <dbReference type="ARBA" id="ARBA00023136"/>
    </source>
</evidence>
<dbReference type="UniPathway" id="UPA00664"/>
<feature type="compositionally biased region" description="Low complexity" evidence="8">
    <location>
        <begin position="414"/>
        <end position="424"/>
    </location>
</feature>
<keyword evidence="5 7" id="KW-1133">Transmembrane helix</keyword>